<evidence type="ECO:0000313" key="10">
    <source>
        <dbReference type="EMBL" id="MBD7961857.1"/>
    </source>
</evidence>
<feature type="domain" description="Cation efflux protein transmembrane" evidence="8">
    <location>
        <begin position="21"/>
        <end position="214"/>
    </location>
</feature>
<dbReference type="NCBIfam" id="TIGR01297">
    <property type="entry name" value="CDF"/>
    <property type="match status" value="1"/>
</dbReference>
<dbReference type="Pfam" id="PF01545">
    <property type="entry name" value="Cation_efflux"/>
    <property type="match status" value="1"/>
</dbReference>
<dbReference type="RefSeq" id="WP_191724260.1">
    <property type="nucleotide sequence ID" value="NZ_JACSQK010000007.1"/>
</dbReference>
<dbReference type="InterPro" id="IPR058533">
    <property type="entry name" value="Cation_efflux_TM"/>
</dbReference>
<protein>
    <submittedName>
        <fullName evidence="10">Cation transporter</fullName>
    </submittedName>
</protein>
<keyword evidence="4 7" id="KW-0812">Transmembrane</keyword>
<evidence type="ECO:0000256" key="7">
    <source>
        <dbReference type="SAM" id="Phobius"/>
    </source>
</evidence>
<dbReference type="SUPFAM" id="SSF161111">
    <property type="entry name" value="Cation efflux protein transmembrane domain-like"/>
    <property type="match status" value="1"/>
</dbReference>
<dbReference type="EMBL" id="JACSQK010000007">
    <property type="protein sequence ID" value="MBD7961857.1"/>
    <property type="molecule type" value="Genomic_DNA"/>
</dbReference>
<evidence type="ECO:0000256" key="3">
    <source>
        <dbReference type="ARBA" id="ARBA00022448"/>
    </source>
</evidence>
<feature type="transmembrane region" description="Helical" evidence="7">
    <location>
        <begin position="121"/>
        <end position="143"/>
    </location>
</feature>
<dbReference type="SUPFAM" id="SSF160240">
    <property type="entry name" value="Cation efflux protein cytoplasmic domain-like"/>
    <property type="match status" value="1"/>
</dbReference>
<evidence type="ECO:0000256" key="4">
    <source>
        <dbReference type="ARBA" id="ARBA00022692"/>
    </source>
</evidence>
<keyword evidence="3" id="KW-0813">Transport</keyword>
<dbReference type="InterPro" id="IPR036837">
    <property type="entry name" value="Cation_efflux_CTD_sf"/>
</dbReference>
<evidence type="ECO:0000313" key="11">
    <source>
        <dbReference type="Proteomes" id="UP000634919"/>
    </source>
</evidence>
<accession>A0ABR8SED9</accession>
<gene>
    <name evidence="10" type="ORF">H9646_15395</name>
</gene>
<evidence type="ECO:0000256" key="2">
    <source>
        <dbReference type="ARBA" id="ARBA00008114"/>
    </source>
</evidence>
<dbReference type="Gene3D" id="3.30.70.1350">
    <property type="entry name" value="Cation efflux protein, cytoplasmic domain"/>
    <property type="match status" value="1"/>
</dbReference>
<keyword evidence="5 7" id="KW-1133">Transmembrane helix</keyword>
<name>A0ABR8SED9_9BURK</name>
<dbReference type="Gene3D" id="1.20.1510.10">
    <property type="entry name" value="Cation efflux protein transmembrane domain"/>
    <property type="match status" value="1"/>
</dbReference>
<feature type="domain" description="Cation efflux protein cytoplasmic" evidence="9">
    <location>
        <begin position="247"/>
        <end position="293"/>
    </location>
</feature>
<feature type="transmembrane region" description="Helical" evidence="7">
    <location>
        <begin position="53"/>
        <end position="70"/>
    </location>
</feature>
<dbReference type="PANTHER" id="PTHR43840:SF15">
    <property type="entry name" value="MITOCHONDRIAL METAL TRANSPORTER 1-RELATED"/>
    <property type="match status" value="1"/>
</dbReference>
<dbReference type="InterPro" id="IPR027469">
    <property type="entry name" value="Cation_efflux_TMD_sf"/>
</dbReference>
<comment type="subcellular location">
    <subcellularLocation>
        <location evidence="1">Membrane</location>
        <topology evidence="1">Multi-pass membrane protein</topology>
    </subcellularLocation>
</comment>
<organism evidence="10 11">
    <name type="scientific">Comamonas avium</name>
    <dbReference type="NCBI Taxonomy" id="2762231"/>
    <lineage>
        <taxon>Bacteria</taxon>
        <taxon>Pseudomonadati</taxon>
        <taxon>Pseudomonadota</taxon>
        <taxon>Betaproteobacteria</taxon>
        <taxon>Burkholderiales</taxon>
        <taxon>Comamonadaceae</taxon>
        <taxon>Comamonas</taxon>
    </lineage>
</organism>
<evidence type="ECO:0000256" key="6">
    <source>
        <dbReference type="ARBA" id="ARBA00023136"/>
    </source>
</evidence>
<keyword evidence="6 7" id="KW-0472">Membrane</keyword>
<sequence>MPNVAPASAFSHWLTPRSLLRISVVVALITIVLKMMAWQLTGSVGLLSDALESFVNLAGAMFALAMVTIAERPADDEHPYGHHKAEYFSAGFEGLLVVGASVAIIWASVDRWLHPQPLERLDWGLGLSMVSTVLNGGLAWFMFRSARVHRSMALQGDAKHLMTDVYTSVGVVLGLGLAHVTGWVWLDAAVGLLVGLNILWHGGQLVWNSSQGLMDVAVEPAQLQVIEAVLTQEAVAAQAETGEQIVFDSLTTRQAGERSFVDLHLHVPGAWSLSLAARWRDRTEAALMARVPGLRARIELLPRGVDTVYERQESAAD</sequence>
<feature type="transmembrane region" description="Helical" evidence="7">
    <location>
        <begin position="19"/>
        <end position="41"/>
    </location>
</feature>
<feature type="transmembrane region" description="Helical" evidence="7">
    <location>
        <begin position="90"/>
        <end position="109"/>
    </location>
</feature>
<dbReference type="InterPro" id="IPR050291">
    <property type="entry name" value="CDF_Transporter"/>
</dbReference>
<evidence type="ECO:0000256" key="1">
    <source>
        <dbReference type="ARBA" id="ARBA00004141"/>
    </source>
</evidence>
<evidence type="ECO:0000259" key="9">
    <source>
        <dbReference type="Pfam" id="PF16916"/>
    </source>
</evidence>
<dbReference type="InterPro" id="IPR027470">
    <property type="entry name" value="Cation_efflux_CTD"/>
</dbReference>
<evidence type="ECO:0000259" key="8">
    <source>
        <dbReference type="Pfam" id="PF01545"/>
    </source>
</evidence>
<comment type="caution">
    <text evidence="10">The sequence shown here is derived from an EMBL/GenBank/DDBJ whole genome shotgun (WGS) entry which is preliminary data.</text>
</comment>
<feature type="transmembrane region" description="Helical" evidence="7">
    <location>
        <begin position="164"/>
        <end position="186"/>
    </location>
</feature>
<evidence type="ECO:0000256" key="5">
    <source>
        <dbReference type="ARBA" id="ARBA00022989"/>
    </source>
</evidence>
<dbReference type="InterPro" id="IPR002524">
    <property type="entry name" value="Cation_efflux"/>
</dbReference>
<comment type="similarity">
    <text evidence="2">Belongs to the cation diffusion facilitator (CDF) transporter (TC 2.A.4) family.</text>
</comment>
<reference evidence="10 11" key="1">
    <citation type="submission" date="2020-08" db="EMBL/GenBank/DDBJ databases">
        <title>A Genomic Blueprint of the Chicken Gut Microbiome.</title>
        <authorList>
            <person name="Gilroy R."/>
            <person name="Ravi A."/>
            <person name="Getino M."/>
            <person name="Pursley I."/>
            <person name="Horton D.L."/>
            <person name="Alikhan N.-F."/>
            <person name="Baker D."/>
            <person name="Gharbi K."/>
            <person name="Hall N."/>
            <person name="Watson M."/>
            <person name="Adriaenssens E.M."/>
            <person name="Foster-Nyarko E."/>
            <person name="Jarju S."/>
            <person name="Secka A."/>
            <person name="Antonio M."/>
            <person name="Oren A."/>
            <person name="Chaudhuri R."/>
            <person name="La Ragione R.M."/>
            <person name="Hildebrand F."/>
            <person name="Pallen M.J."/>
        </authorList>
    </citation>
    <scope>NUCLEOTIDE SEQUENCE [LARGE SCALE GENOMIC DNA]</scope>
    <source>
        <strain evidence="10 11">Sa2CVA6</strain>
    </source>
</reference>
<dbReference type="PANTHER" id="PTHR43840">
    <property type="entry name" value="MITOCHONDRIAL METAL TRANSPORTER 1-RELATED"/>
    <property type="match status" value="1"/>
</dbReference>
<keyword evidence="11" id="KW-1185">Reference proteome</keyword>
<proteinExistence type="inferred from homology"/>
<dbReference type="Proteomes" id="UP000634919">
    <property type="component" value="Unassembled WGS sequence"/>
</dbReference>
<dbReference type="Pfam" id="PF16916">
    <property type="entry name" value="ZT_dimer"/>
    <property type="match status" value="1"/>
</dbReference>